<evidence type="ECO:0000256" key="6">
    <source>
        <dbReference type="ARBA" id="ARBA00022801"/>
    </source>
</evidence>
<keyword evidence="13" id="KW-0472">Membrane</keyword>
<dbReference type="Gene3D" id="3.10.50.10">
    <property type="match status" value="1"/>
</dbReference>
<evidence type="ECO:0000256" key="4">
    <source>
        <dbReference type="ARBA" id="ARBA00012729"/>
    </source>
</evidence>
<keyword evidence="10" id="KW-0624">Polysaccharide degradation</keyword>
<dbReference type="InterPro" id="IPR011583">
    <property type="entry name" value="Chitinase_II/V-like_cat"/>
</dbReference>
<evidence type="ECO:0000256" key="8">
    <source>
        <dbReference type="ARBA" id="ARBA00023277"/>
    </source>
</evidence>
<protein>
    <recommendedName>
        <fullName evidence="4">chitinase</fullName>
        <ecNumber evidence="4">3.2.1.14</ecNumber>
    </recommendedName>
</protein>
<comment type="catalytic activity">
    <reaction evidence="1">
        <text>Random endo-hydrolysis of N-acetyl-beta-D-glucosaminide (1-&gt;4)-beta-linkages in chitin and chitodextrins.</text>
        <dbReference type="EC" id="3.2.1.14"/>
    </reaction>
</comment>
<dbReference type="InterPro" id="IPR029070">
    <property type="entry name" value="Chitinase_insertion_sf"/>
</dbReference>
<keyword evidence="6 11" id="KW-0378">Hydrolase</keyword>
<evidence type="ECO:0000256" key="9">
    <source>
        <dbReference type="ARBA" id="ARBA00023295"/>
    </source>
</evidence>
<proteinExistence type="inferred from homology"/>
<dbReference type="CDD" id="cd06548">
    <property type="entry name" value="GH18_chitinase"/>
    <property type="match status" value="1"/>
</dbReference>
<keyword evidence="5" id="KW-0964">Secreted</keyword>
<sequence>MSTAQYTPLAVDDDSQSPAPARKLASPTRRSILSAVLLLVLAAFGYQALKHYSLGPDIGHPLDNGDKNINWGIYGRKYPPQNIPAEDLTHILYAFANVQADSGTVVMSDKWADSEIHYEGDSWGDTGNNLYGCLKQINLMKKQHRHLKLLLSIGGWTYSPNFHPVVVNPALRANFVSSSIKILEDYGFDGLDIDYEYPGNEEQARGYVDLLRELRQGLDAHAHRMGVHYKYPLTIAAPCGPANYEKLCAREMDQYLSFWNLMYDYSGSWDSVANHQANVRGPPINTTMAVDWYKSQGIHPSKLIIGMPLYGRSFLNTDGPGCPYNDVGEGSWERGSYDYRALPLPGATPHRDEHAMASWSYDPRTREMITYDSEEVVKLKTHWINHMRLGGAMFWELSGDKGTRREDLGGHGKDEQPGKSLVSIAREELGGRDRQHLDNTPNNLVYKGSCFDNLRNGL</sequence>
<evidence type="ECO:0000256" key="3">
    <source>
        <dbReference type="ARBA" id="ARBA00008682"/>
    </source>
</evidence>
<reference evidence="15 16" key="1">
    <citation type="submission" date="2014-04" db="EMBL/GenBank/DDBJ databases">
        <authorList>
            <consortium name="DOE Joint Genome Institute"/>
            <person name="Kuo A."/>
            <person name="Zuccaro A."/>
            <person name="Kohler A."/>
            <person name="Nagy L.G."/>
            <person name="Floudas D."/>
            <person name="Copeland A."/>
            <person name="Barry K.W."/>
            <person name="Cichocki N."/>
            <person name="Veneault-Fourrey C."/>
            <person name="LaButti K."/>
            <person name="Lindquist E.A."/>
            <person name="Lipzen A."/>
            <person name="Lundell T."/>
            <person name="Morin E."/>
            <person name="Murat C."/>
            <person name="Sun H."/>
            <person name="Tunlid A."/>
            <person name="Henrissat B."/>
            <person name="Grigoriev I.V."/>
            <person name="Hibbett D.S."/>
            <person name="Martin F."/>
            <person name="Nordberg H.P."/>
            <person name="Cantor M.N."/>
            <person name="Hua S.X."/>
        </authorList>
    </citation>
    <scope>NUCLEOTIDE SEQUENCE [LARGE SCALE GENOMIC DNA]</scope>
    <source>
        <strain evidence="15 16">MAFF 305830</strain>
    </source>
</reference>
<dbReference type="PANTHER" id="PTHR11177:SF317">
    <property type="entry name" value="CHITINASE 12-RELATED"/>
    <property type="match status" value="1"/>
</dbReference>
<keyword evidence="13" id="KW-1133">Transmembrane helix</keyword>
<dbReference type="HOGENOM" id="CLU_002833_1_0_1"/>
<dbReference type="FunFam" id="3.20.20.80:FF:000075">
    <property type="entry name" value="Sporulation-specific chitinase"/>
    <property type="match status" value="1"/>
</dbReference>
<dbReference type="FunFam" id="3.10.50.10:FF:000005">
    <property type="entry name" value="Endochitinase B1"/>
    <property type="match status" value="1"/>
</dbReference>
<keyword evidence="8" id="KW-0119">Carbohydrate metabolism</keyword>
<keyword evidence="16" id="KW-1185">Reference proteome</keyword>
<accession>A0A0C3B9E2</accession>
<evidence type="ECO:0000256" key="10">
    <source>
        <dbReference type="ARBA" id="ARBA00023326"/>
    </source>
</evidence>
<feature type="transmembrane region" description="Helical" evidence="13">
    <location>
        <begin position="32"/>
        <end position="49"/>
    </location>
</feature>
<evidence type="ECO:0000256" key="5">
    <source>
        <dbReference type="ARBA" id="ARBA00022525"/>
    </source>
</evidence>
<dbReference type="AlphaFoldDB" id="A0A0C3B9E2"/>
<evidence type="ECO:0000256" key="12">
    <source>
        <dbReference type="SAM" id="MobiDB-lite"/>
    </source>
</evidence>
<evidence type="ECO:0000256" key="11">
    <source>
        <dbReference type="RuleBase" id="RU000489"/>
    </source>
</evidence>
<keyword evidence="13" id="KW-0812">Transmembrane</keyword>
<comment type="subcellular location">
    <subcellularLocation>
        <location evidence="2">Secreted</location>
    </subcellularLocation>
</comment>
<keyword evidence="9 11" id="KW-0326">Glycosidase</keyword>
<dbReference type="InterPro" id="IPR050314">
    <property type="entry name" value="Glycosyl_Hydrlase_18"/>
</dbReference>
<evidence type="ECO:0000256" key="2">
    <source>
        <dbReference type="ARBA" id="ARBA00004613"/>
    </source>
</evidence>
<dbReference type="EC" id="3.2.1.14" evidence="4"/>
<evidence type="ECO:0000256" key="7">
    <source>
        <dbReference type="ARBA" id="ARBA00023024"/>
    </source>
</evidence>
<dbReference type="PROSITE" id="PS51910">
    <property type="entry name" value="GH18_2"/>
    <property type="match status" value="1"/>
</dbReference>
<evidence type="ECO:0000313" key="16">
    <source>
        <dbReference type="Proteomes" id="UP000054097"/>
    </source>
</evidence>
<dbReference type="PROSITE" id="PS01095">
    <property type="entry name" value="GH18_1"/>
    <property type="match status" value="1"/>
</dbReference>
<organism evidence="15 16">
    <name type="scientific">Serendipita vermifera MAFF 305830</name>
    <dbReference type="NCBI Taxonomy" id="933852"/>
    <lineage>
        <taxon>Eukaryota</taxon>
        <taxon>Fungi</taxon>
        <taxon>Dikarya</taxon>
        <taxon>Basidiomycota</taxon>
        <taxon>Agaricomycotina</taxon>
        <taxon>Agaricomycetes</taxon>
        <taxon>Sebacinales</taxon>
        <taxon>Serendipitaceae</taxon>
        <taxon>Serendipita</taxon>
    </lineage>
</organism>
<dbReference type="GO" id="GO:0006032">
    <property type="term" value="P:chitin catabolic process"/>
    <property type="evidence" value="ECO:0007669"/>
    <property type="project" value="UniProtKB-KW"/>
</dbReference>
<dbReference type="GO" id="GO:0008843">
    <property type="term" value="F:endochitinase activity"/>
    <property type="evidence" value="ECO:0007669"/>
    <property type="project" value="UniProtKB-EC"/>
</dbReference>
<dbReference type="SUPFAM" id="SSF51445">
    <property type="entry name" value="(Trans)glycosidases"/>
    <property type="match status" value="1"/>
</dbReference>
<dbReference type="SMART" id="SM00636">
    <property type="entry name" value="Glyco_18"/>
    <property type="match status" value="1"/>
</dbReference>
<dbReference type="GO" id="GO:0008061">
    <property type="term" value="F:chitin binding"/>
    <property type="evidence" value="ECO:0007669"/>
    <property type="project" value="InterPro"/>
</dbReference>
<dbReference type="Proteomes" id="UP000054097">
    <property type="component" value="Unassembled WGS sequence"/>
</dbReference>
<evidence type="ECO:0000313" key="15">
    <source>
        <dbReference type="EMBL" id="KIM33440.1"/>
    </source>
</evidence>
<reference evidence="16" key="2">
    <citation type="submission" date="2015-01" db="EMBL/GenBank/DDBJ databases">
        <title>Evolutionary Origins and Diversification of the Mycorrhizal Mutualists.</title>
        <authorList>
            <consortium name="DOE Joint Genome Institute"/>
            <consortium name="Mycorrhizal Genomics Consortium"/>
            <person name="Kohler A."/>
            <person name="Kuo A."/>
            <person name="Nagy L.G."/>
            <person name="Floudas D."/>
            <person name="Copeland A."/>
            <person name="Barry K.W."/>
            <person name="Cichocki N."/>
            <person name="Veneault-Fourrey C."/>
            <person name="LaButti K."/>
            <person name="Lindquist E.A."/>
            <person name="Lipzen A."/>
            <person name="Lundell T."/>
            <person name="Morin E."/>
            <person name="Murat C."/>
            <person name="Riley R."/>
            <person name="Ohm R."/>
            <person name="Sun H."/>
            <person name="Tunlid A."/>
            <person name="Henrissat B."/>
            <person name="Grigoriev I.V."/>
            <person name="Hibbett D.S."/>
            <person name="Martin F."/>
        </authorList>
    </citation>
    <scope>NUCLEOTIDE SEQUENCE [LARGE SCALE GENOMIC DNA]</scope>
    <source>
        <strain evidence="16">MAFF 305830</strain>
    </source>
</reference>
<dbReference type="SUPFAM" id="SSF54556">
    <property type="entry name" value="Chitinase insertion domain"/>
    <property type="match status" value="1"/>
</dbReference>
<evidence type="ECO:0000256" key="13">
    <source>
        <dbReference type="SAM" id="Phobius"/>
    </source>
</evidence>
<dbReference type="InterPro" id="IPR001223">
    <property type="entry name" value="Glyco_hydro18_cat"/>
</dbReference>
<dbReference type="GO" id="GO:0000272">
    <property type="term" value="P:polysaccharide catabolic process"/>
    <property type="evidence" value="ECO:0007669"/>
    <property type="project" value="UniProtKB-KW"/>
</dbReference>
<feature type="region of interest" description="Disordered" evidence="12">
    <location>
        <begin position="1"/>
        <end position="24"/>
    </location>
</feature>
<dbReference type="EMBL" id="KN824278">
    <property type="protein sequence ID" value="KIM33440.1"/>
    <property type="molecule type" value="Genomic_DNA"/>
</dbReference>
<dbReference type="PANTHER" id="PTHR11177">
    <property type="entry name" value="CHITINASE"/>
    <property type="match status" value="1"/>
</dbReference>
<comment type="similarity">
    <text evidence="3">Belongs to the glycosyl hydrolase 18 family. Chitinase class V subfamily.</text>
</comment>
<dbReference type="InterPro" id="IPR017853">
    <property type="entry name" value="GH"/>
</dbReference>
<gene>
    <name evidence="15" type="ORF">M408DRAFT_326157</name>
</gene>
<dbReference type="Pfam" id="PF00704">
    <property type="entry name" value="Glyco_hydro_18"/>
    <property type="match status" value="1"/>
</dbReference>
<keyword evidence="7" id="KW-0146">Chitin degradation</keyword>
<feature type="domain" description="GH18" evidence="14">
    <location>
        <begin position="65"/>
        <end position="419"/>
    </location>
</feature>
<dbReference type="GO" id="GO:0005576">
    <property type="term" value="C:extracellular region"/>
    <property type="evidence" value="ECO:0007669"/>
    <property type="project" value="UniProtKB-SubCell"/>
</dbReference>
<dbReference type="STRING" id="933852.A0A0C3B9E2"/>
<dbReference type="Gene3D" id="3.20.20.80">
    <property type="entry name" value="Glycosidases"/>
    <property type="match status" value="1"/>
</dbReference>
<dbReference type="OrthoDB" id="76388at2759"/>
<dbReference type="InterPro" id="IPR001579">
    <property type="entry name" value="Glyco_hydro_18_chit_AS"/>
</dbReference>
<evidence type="ECO:0000259" key="14">
    <source>
        <dbReference type="PROSITE" id="PS51910"/>
    </source>
</evidence>
<name>A0A0C3B9E2_SERVB</name>
<evidence type="ECO:0000256" key="1">
    <source>
        <dbReference type="ARBA" id="ARBA00000822"/>
    </source>
</evidence>